<keyword evidence="11" id="KW-1185">Reference proteome</keyword>
<dbReference type="GO" id="GO:0005886">
    <property type="term" value="C:plasma membrane"/>
    <property type="evidence" value="ECO:0007669"/>
    <property type="project" value="UniProtKB-SubCell"/>
</dbReference>
<dbReference type="AlphaFoldDB" id="A0A835CNG3"/>
<evidence type="ECO:0000256" key="4">
    <source>
        <dbReference type="ARBA" id="ARBA00022692"/>
    </source>
</evidence>
<feature type="transmembrane region" description="Helical" evidence="8">
    <location>
        <begin position="578"/>
        <end position="595"/>
    </location>
</feature>
<evidence type="ECO:0000313" key="10">
    <source>
        <dbReference type="EMBL" id="KAF7990794.1"/>
    </source>
</evidence>
<accession>A0A835CNG3</accession>
<dbReference type="PROSITE" id="PS01186">
    <property type="entry name" value="EGF_2"/>
    <property type="match status" value="1"/>
</dbReference>
<evidence type="ECO:0000256" key="8">
    <source>
        <dbReference type="SAM" id="Phobius"/>
    </source>
</evidence>
<dbReference type="Pfam" id="PF12036">
    <property type="entry name" value="DUF3522"/>
    <property type="match status" value="1"/>
</dbReference>
<feature type="transmembrane region" description="Helical" evidence="8">
    <location>
        <begin position="724"/>
        <end position="743"/>
    </location>
</feature>
<evidence type="ECO:0000256" key="7">
    <source>
        <dbReference type="PROSITE-ProRule" id="PRU00076"/>
    </source>
</evidence>
<dbReference type="OrthoDB" id="69646at2759"/>
<comment type="caution">
    <text evidence="7">Lacks conserved residue(s) required for the propagation of feature annotation.</text>
</comment>
<keyword evidence="7" id="KW-1015">Disulfide bond</keyword>
<dbReference type="InterPro" id="IPR021910">
    <property type="entry name" value="NGX6/PGAP6/MYMK"/>
</dbReference>
<dbReference type="Proteomes" id="UP000639338">
    <property type="component" value="Unassembled WGS sequence"/>
</dbReference>
<feature type="transmembrane region" description="Helical" evidence="8">
    <location>
        <begin position="660"/>
        <end position="679"/>
    </location>
</feature>
<dbReference type="PROSITE" id="PS00022">
    <property type="entry name" value="EGF_1"/>
    <property type="match status" value="1"/>
</dbReference>
<evidence type="ECO:0000256" key="3">
    <source>
        <dbReference type="ARBA" id="ARBA00022475"/>
    </source>
</evidence>
<feature type="transmembrane region" description="Helical" evidence="8">
    <location>
        <begin position="699"/>
        <end position="718"/>
    </location>
</feature>
<keyword evidence="5 8" id="KW-1133">Transmembrane helix</keyword>
<evidence type="ECO:0000256" key="6">
    <source>
        <dbReference type="ARBA" id="ARBA00023136"/>
    </source>
</evidence>
<protein>
    <recommendedName>
        <fullName evidence="9">EGF-like domain-containing protein</fullName>
    </recommendedName>
</protein>
<keyword evidence="3" id="KW-1003">Cell membrane</keyword>
<keyword evidence="4 8" id="KW-0812">Transmembrane</keyword>
<comment type="subcellular location">
    <subcellularLocation>
        <location evidence="1">Cell membrane</location>
        <topology evidence="1">Multi-pass membrane protein</topology>
    </subcellularLocation>
</comment>
<dbReference type="PANTHER" id="PTHR14319">
    <property type="entry name" value="FIVE-SPAN TRANSMEMBRANE PROTEIN M83"/>
    <property type="match status" value="1"/>
</dbReference>
<reference evidence="10 11" key="1">
    <citation type="submission" date="2020-08" db="EMBL/GenBank/DDBJ databases">
        <title>Aphidius gifuensis genome sequencing and assembly.</title>
        <authorList>
            <person name="Du Z."/>
        </authorList>
    </citation>
    <scope>NUCLEOTIDE SEQUENCE [LARGE SCALE GENOMIC DNA]</scope>
    <source>
        <strain evidence="10">YNYX2018</strain>
        <tissue evidence="10">Adults</tissue>
    </source>
</reference>
<organism evidence="10 11">
    <name type="scientific">Aphidius gifuensis</name>
    <name type="common">Parasitoid wasp</name>
    <dbReference type="NCBI Taxonomy" id="684658"/>
    <lineage>
        <taxon>Eukaryota</taxon>
        <taxon>Metazoa</taxon>
        <taxon>Ecdysozoa</taxon>
        <taxon>Arthropoda</taxon>
        <taxon>Hexapoda</taxon>
        <taxon>Insecta</taxon>
        <taxon>Pterygota</taxon>
        <taxon>Neoptera</taxon>
        <taxon>Endopterygota</taxon>
        <taxon>Hymenoptera</taxon>
        <taxon>Apocrita</taxon>
        <taxon>Ichneumonoidea</taxon>
        <taxon>Braconidae</taxon>
        <taxon>Aphidiinae</taxon>
        <taxon>Aphidius</taxon>
    </lineage>
</organism>
<feature type="transmembrane region" description="Helical" evidence="8">
    <location>
        <begin position="42"/>
        <end position="59"/>
    </location>
</feature>
<dbReference type="InterPro" id="IPR000742">
    <property type="entry name" value="EGF"/>
</dbReference>
<evidence type="ECO:0000256" key="5">
    <source>
        <dbReference type="ARBA" id="ARBA00022989"/>
    </source>
</evidence>
<dbReference type="EMBL" id="JACMRX010000004">
    <property type="protein sequence ID" value="KAF7990794.1"/>
    <property type="molecule type" value="Genomic_DNA"/>
</dbReference>
<evidence type="ECO:0000313" key="11">
    <source>
        <dbReference type="Proteomes" id="UP000639338"/>
    </source>
</evidence>
<keyword evidence="7" id="KW-0245">EGF-like domain</keyword>
<keyword evidence="6 8" id="KW-0472">Membrane</keyword>
<feature type="disulfide bond" evidence="7">
    <location>
        <begin position="528"/>
        <end position="537"/>
    </location>
</feature>
<dbReference type="PROSITE" id="PS50026">
    <property type="entry name" value="EGF_3"/>
    <property type="match status" value="1"/>
</dbReference>
<feature type="transmembrane region" description="Helical" evidence="8">
    <location>
        <begin position="551"/>
        <end position="571"/>
    </location>
</feature>
<evidence type="ECO:0000256" key="2">
    <source>
        <dbReference type="ARBA" id="ARBA00005542"/>
    </source>
</evidence>
<evidence type="ECO:0000259" key="9">
    <source>
        <dbReference type="PROSITE" id="PS50026"/>
    </source>
</evidence>
<feature type="transmembrane region" description="Helical" evidence="8">
    <location>
        <begin position="638"/>
        <end position="654"/>
    </location>
</feature>
<sequence>MMAVNICELRYVSSDSVRSLIKNLNCYADLDNKIKNMSKIKILDVFFLLTYLLSITHYINCDELIKIFQQGQTELDDYTGYQDVSIIHFNVPDNLASVTFKFTAKELKLSGLGSCTPRDVSIYLKLGSIPLVHPDGASVNTKLLNNRRKYYEVNFTSGGDQYDVKITTPTPGDWFAIAFRSWTDPNSEKITQQGLGTICSTILDADLLVEKIKLSMIMDINNKYNINLNNSLNTALLKFLIDDNYHDIINISITSSCGDNCKISINIIADDVIKSTQLNSTNITLSFKPYIQYFHHLTFELLSGNSTVLSIFLPKNINNNNNNIILNDIPLVRKSLPDLFLFDYEYIPGNSTEQIPINITADKLTIMNFKIGPINDIGGTLSIGIKLVNKTDDIIVIGCISLGYITNITAGGGCKRNDVITTSDIWANSTKPITIHIPYPDPGIWHLTIRAFKLIKENNKLSINNNNCTCIDKCQIIGCDDCECFKKTTTKIETNIGSSPCIEGGCNKNGHCHHHPNSGGFIITSCHCTGGYRGFDCTDNTYVLTSSTVKIHLLMLTMSNLAFIGSIYIAYKREYYSESIVYTAVMFFSIFYHACEAGEDIINICITKISVLQFCDFYNALLSIWVTLIAMTSFGQKLTCFLQIFGAIVLAFCAEIDRTALWVFLLPTLSGCILIGFAWGMRCHRQRNFKYPALRYRSVYLSTGLGIVFVGLICYAFLQTRKNYHVLHSFWHICTAIGIMLLLPKKKYMK</sequence>
<comment type="caution">
    <text evidence="10">The sequence shown here is derived from an EMBL/GenBank/DDBJ whole genome shotgun (WGS) entry which is preliminary data.</text>
</comment>
<feature type="transmembrane region" description="Helical" evidence="8">
    <location>
        <begin position="601"/>
        <end position="626"/>
    </location>
</feature>
<proteinExistence type="inferred from homology"/>
<dbReference type="PANTHER" id="PTHR14319:SF3">
    <property type="entry name" value="TRANSMEMBRANE PROTEIN-LIKE PROTEIN"/>
    <property type="match status" value="1"/>
</dbReference>
<evidence type="ECO:0000256" key="1">
    <source>
        <dbReference type="ARBA" id="ARBA00004651"/>
    </source>
</evidence>
<comment type="similarity">
    <text evidence="2">Belongs to the TMEM8 family.</text>
</comment>
<name>A0A835CNG3_APHGI</name>
<gene>
    <name evidence="10" type="ORF">HCN44_000599</name>
</gene>
<feature type="domain" description="EGF-like" evidence="9">
    <location>
        <begin position="497"/>
        <end position="538"/>
    </location>
</feature>